<dbReference type="InterPro" id="IPR003959">
    <property type="entry name" value="ATPase_AAA_core"/>
</dbReference>
<feature type="domain" description="AAA+ ATPase" evidence="2">
    <location>
        <begin position="846"/>
        <end position="1193"/>
    </location>
</feature>
<dbReference type="GO" id="GO:0016887">
    <property type="term" value="F:ATP hydrolysis activity"/>
    <property type="evidence" value="ECO:0007669"/>
    <property type="project" value="InterPro"/>
</dbReference>
<organism evidence="3 4">
    <name type="scientific">Hemibagrus guttatus</name>
    <dbReference type="NCBI Taxonomy" id="175788"/>
    <lineage>
        <taxon>Eukaryota</taxon>
        <taxon>Metazoa</taxon>
        <taxon>Chordata</taxon>
        <taxon>Craniata</taxon>
        <taxon>Vertebrata</taxon>
        <taxon>Euteleostomi</taxon>
        <taxon>Actinopterygii</taxon>
        <taxon>Neopterygii</taxon>
        <taxon>Teleostei</taxon>
        <taxon>Ostariophysi</taxon>
        <taxon>Siluriformes</taxon>
        <taxon>Bagridae</taxon>
        <taxon>Hemibagrus</taxon>
    </lineage>
</organism>
<dbReference type="EMBL" id="JAUCMX010000010">
    <property type="protein sequence ID" value="KAK3533613.1"/>
    <property type="molecule type" value="Genomic_DNA"/>
</dbReference>
<dbReference type="InterPro" id="IPR057604">
    <property type="entry name" value="DPBB_PEX6"/>
</dbReference>
<proteinExistence type="predicted"/>
<dbReference type="InterPro" id="IPR003960">
    <property type="entry name" value="ATPase_AAA_CS"/>
</dbReference>
<dbReference type="PANTHER" id="PTHR23077">
    <property type="entry name" value="AAA-FAMILY ATPASE"/>
    <property type="match status" value="1"/>
</dbReference>
<dbReference type="InterPro" id="IPR027417">
    <property type="entry name" value="P-loop_NTPase"/>
</dbReference>
<gene>
    <name evidence="3" type="ORF">QTP70_023394</name>
</gene>
<dbReference type="Proteomes" id="UP001274896">
    <property type="component" value="Unassembled WGS sequence"/>
</dbReference>
<feature type="region of interest" description="Disordered" evidence="1">
    <location>
        <begin position="329"/>
        <end position="348"/>
    </location>
</feature>
<evidence type="ECO:0000256" key="1">
    <source>
        <dbReference type="SAM" id="MobiDB-lite"/>
    </source>
</evidence>
<dbReference type="Pfam" id="PF00004">
    <property type="entry name" value="AAA"/>
    <property type="match status" value="3"/>
</dbReference>
<name>A0AAE0V192_9TELE</name>
<evidence type="ECO:0000313" key="4">
    <source>
        <dbReference type="Proteomes" id="UP001274896"/>
    </source>
</evidence>
<reference evidence="3" key="1">
    <citation type="submission" date="2023-06" db="EMBL/GenBank/DDBJ databases">
        <title>Male Hemibagrus guttatus genome.</title>
        <authorList>
            <person name="Bian C."/>
        </authorList>
    </citation>
    <scope>NUCLEOTIDE SEQUENCE</scope>
    <source>
        <strain evidence="3">Male_cb2023</strain>
        <tissue evidence="3">Muscle</tissue>
    </source>
</reference>
<dbReference type="FunFam" id="3.40.50.300:FF:000988">
    <property type="entry name" value="peroxisome biogenesis factor 6"/>
    <property type="match status" value="1"/>
</dbReference>
<dbReference type="GO" id="GO:0005829">
    <property type="term" value="C:cytosol"/>
    <property type="evidence" value="ECO:0007669"/>
    <property type="project" value="TreeGrafter"/>
</dbReference>
<dbReference type="Pfam" id="PF25395">
    <property type="entry name" value="DPBB_PEX6"/>
    <property type="match status" value="1"/>
</dbReference>
<sequence length="1299" mass="141593">MAAPMKFVCLDQFPHDLHPLQAVVHKLQLTRVFSNCAETSCALLLSFQETQSFTKSAVLVCAHIRAEELPDCTVHSNSSTLAIFVSKTFLSHYNLQEEKSGIARILQLLPLSKIVIGARTKQSFRWASSEEFSSFLLVLASCPGQTLLVRKGDTLILPHHPLLGDKATLVRQYLSDLVVLDCAPLTQGMITVNTTVVVSDCRDILHGHAALDSADSSITNRPFSVSLFVSDFAHYANNLGPGSSLLSNRLLFSSGFTEVLQALECRLDVQVTCDRAKLCRLAKLGIKIGKNAEVDMDSSIFVSKNLLLKLGLFNGEWVMAASGKVKRFSGAEGAQSPPDNESDTKPVARAKGDGQLAKIVAFIKSSDMDVSDNAGFISPILWFNLSNGEEAPIGNKSLKIKRWNKAPIPTEHKLSASVCCSAAPPYGKELHIEAIISPDYDSHRPFDNVLFKHFSTPRLVKQGSILGVPTHGHPDFVESSSDGITRWPVLYFKVKQVSGFSEDEADVGSYLADTEHTSLYMRGFTNSLAPCSISEVGSPFWTSLLPPGLSGIVEKLVSIIQPHITESFFFACASLQRACSVVLMGPDGCGKVTAVKAACRRLHLHLLKVDCVTLCGDTAAACESKMKAAFHRAELHHPCLLLLRNLQLLGQRRDNTEPDSRVAAALYQLIADAHSSVIVVGCVHGQRDLSSDVMPAFVHQVVMESPTEEQRKAMLASLSQELPLGKDVNLAKIAKQTAGFILGDFCTLLTGAGKAAHRRLLKTYYPHGATAQEEEDLCVFGVTIMGADFTTALEAMQEAHSQAIGAPKIPSVKWQDVGGLQQVKKEILDTIQLPLEHPELLSLGLRRSGLLLYGPPGTGKTLLAKAVATECSMTFLSVKGPELINMYVGQSEENIRECLWCRSRRQSLNTVVDPGSKGCRQAEKRSPIEPGWLGGPLEAAEAYRQAKQTAAGVVSEAKTRVWEEFGEAMEKDYRTASGKFWQTVRRLRRSKQLSTSTVYTGGGELLALTGDIVGRWKEYFEDLLNPTDTPSVEEPEAEDSEVDSFITQAEVTEVVQQLLGGKAPGVDETLPEYLKSLDVVRAVLADTSLQHSVAVRDSASGLGDRGVFCKARTAAPCIIFFDELDSLAPNRGRSGDSGGVMDRVVSQLLAELDGLHSSTDVFVIGATNRPDLLDQSLLRPGRFDKLVYVGINEDKESQLQVLKAILRKFKVDPSVSLSEIVERCPLQLTGADLYALCSDAMMSAIKRKILHIAEGLESEDAPLSLCAEDFSRALDILQPSVTEEELHKYKLIQQKLTAK</sequence>
<dbReference type="FunFam" id="1.10.8.60:FF:000039">
    <property type="entry name" value="peroxisome biogenesis factor 6"/>
    <property type="match status" value="1"/>
</dbReference>
<dbReference type="Gene3D" id="1.10.8.60">
    <property type="match status" value="2"/>
</dbReference>
<keyword evidence="4" id="KW-1185">Reference proteome</keyword>
<dbReference type="InterPro" id="IPR003593">
    <property type="entry name" value="AAA+_ATPase"/>
</dbReference>
<evidence type="ECO:0000259" key="2">
    <source>
        <dbReference type="SMART" id="SM00382"/>
    </source>
</evidence>
<dbReference type="Gene3D" id="3.40.50.300">
    <property type="entry name" value="P-loop containing nucleotide triphosphate hydrolases"/>
    <property type="match status" value="3"/>
</dbReference>
<feature type="domain" description="AAA+ ATPase" evidence="2">
    <location>
        <begin position="577"/>
        <end position="707"/>
    </location>
</feature>
<dbReference type="GO" id="GO:0005524">
    <property type="term" value="F:ATP binding"/>
    <property type="evidence" value="ECO:0007669"/>
    <property type="project" value="InterPro"/>
</dbReference>
<dbReference type="SMART" id="SM00382">
    <property type="entry name" value="AAA"/>
    <property type="match status" value="2"/>
</dbReference>
<evidence type="ECO:0000313" key="3">
    <source>
        <dbReference type="EMBL" id="KAK3533613.1"/>
    </source>
</evidence>
<dbReference type="PROSITE" id="PS00674">
    <property type="entry name" value="AAA"/>
    <property type="match status" value="1"/>
</dbReference>
<dbReference type="SUPFAM" id="SSF52540">
    <property type="entry name" value="P-loop containing nucleoside triphosphate hydrolases"/>
    <property type="match status" value="2"/>
</dbReference>
<dbReference type="PANTHER" id="PTHR23077:SF9">
    <property type="entry name" value="PEROXISOMAL ATPASE PEX6"/>
    <property type="match status" value="1"/>
</dbReference>
<protein>
    <recommendedName>
        <fullName evidence="2">AAA+ ATPase domain-containing protein</fullName>
    </recommendedName>
</protein>
<dbReference type="InterPro" id="IPR050168">
    <property type="entry name" value="AAA_ATPase_domain"/>
</dbReference>
<dbReference type="GO" id="GO:0016558">
    <property type="term" value="P:protein import into peroxisome matrix"/>
    <property type="evidence" value="ECO:0007669"/>
    <property type="project" value="TreeGrafter"/>
</dbReference>
<accession>A0AAE0V192</accession>
<dbReference type="GO" id="GO:0005778">
    <property type="term" value="C:peroxisomal membrane"/>
    <property type="evidence" value="ECO:0007669"/>
    <property type="project" value="TreeGrafter"/>
</dbReference>
<comment type="caution">
    <text evidence="3">The sequence shown here is derived from an EMBL/GenBank/DDBJ whole genome shotgun (WGS) entry which is preliminary data.</text>
</comment>